<sequence>MEQVREYHTNGLGLGGFVQLLNKSLHNASFGTLASYQVMNIRNESWEHGWVHLKIHPNPVFPHMLLLEAREISLTMEGAMLACAHAVLRNVCAVFRVSFSCTKYRHLPLEDSLGKHHYPVDQLTYPHNDPVAKTTGEYLRCADHLMNLQKDSCEYLSTGSCQCGSHSL</sequence>
<protein>
    <submittedName>
        <fullName evidence="1">Uncharacterized protein</fullName>
    </submittedName>
</protein>
<name>A0A0A9HKS0_ARUDO</name>
<reference evidence="1" key="1">
    <citation type="submission" date="2014-09" db="EMBL/GenBank/DDBJ databases">
        <authorList>
            <person name="Magalhaes I.L.F."/>
            <person name="Oliveira U."/>
            <person name="Santos F.R."/>
            <person name="Vidigal T.H.D.A."/>
            <person name="Brescovit A.D."/>
            <person name="Santos A.J."/>
        </authorList>
    </citation>
    <scope>NUCLEOTIDE SEQUENCE</scope>
    <source>
        <tissue evidence="1">Shoot tissue taken approximately 20 cm above the soil surface</tissue>
    </source>
</reference>
<evidence type="ECO:0000313" key="1">
    <source>
        <dbReference type="EMBL" id="JAE33478.1"/>
    </source>
</evidence>
<reference evidence="1" key="2">
    <citation type="journal article" date="2015" name="Data Brief">
        <title>Shoot transcriptome of the giant reed, Arundo donax.</title>
        <authorList>
            <person name="Barrero R.A."/>
            <person name="Guerrero F.D."/>
            <person name="Moolhuijzen P."/>
            <person name="Goolsby J.A."/>
            <person name="Tidwell J."/>
            <person name="Bellgard S.E."/>
            <person name="Bellgard M.I."/>
        </authorList>
    </citation>
    <scope>NUCLEOTIDE SEQUENCE</scope>
    <source>
        <tissue evidence="1">Shoot tissue taken approximately 20 cm above the soil surface</tissue>
    </source>
</reference>
<dbReference type="AlphaFoldDB" id="A0A0A9HKS0"/>
<proteinExistence type="predicted"/>
<organism evidence="1">
    <name type="scientific">Arundo donax</name>
    <name type="common">Giant reed</name>
    <name type="synonym">Donax arundinaceus</name>
    <dbReference type="NCBI Taxonomy" id="35708"/>
    <lineage>
        <taxon>Eukaryota</taxon>
        <taxon>Viridiplantae</taxon>
        <taxon>Streptophyta</taxon>
        <taxon>Embryophyta</taxon>
        <taxon>Tracheophyta</taxon>
        <taxon>Spermatophyta</taxon>
        <taxon>Magnoliopsida</taxon>
        <taxon>Liliopsida</taxon>
        <taxon>Poales</taxon>
        <taxon>Poaceae</taxon>
        <taxon>PACMAD clade</taxon>
        <taxon>Arundinoideae</taxon>
        <taxon>Arundineae</taxon>
        <taxon>Arundo</taxon>
    </lineage>
</organism>
<accession>A0A0A9HKS0</accession>
<dbReference type="EMBL" id="GBRH01164418">
    <property type="protein sequence ID" value="JAE33478.1"/>
    <property type="molecule type" value="Transcribed_RNA"/>
</dbReference>